<evidence type="ECO:0008006" key="5">
    <source>
        <dbReference type="Google" id="ProtNLM"/>
    </source>
</evidence>
<keyword evidence="2" id="KW-0732">Signal</keyword>
<feature type="chain" id="PRO_5032346187" description="Lipoprotein" evidence="2">
    <location>
        <begin position="32"/>
        <end position="253"/>
    </location>
</feature>
<dbReference type="EMBL" id="JACHLC010000004">
    <property type="protein sequence ID" value="MBB6372129.1"/>
    <property type="molecule type" value="Genomic_DNA"/>
</dbReference>
<feature type="signal peptide" evidence="2">
    <location>
        <begin position="1"/>
        <end position="31"/>
    </location>
</feature>
<dbReference type="PROSITE" id="PS51257">
    <property type="entry name" value="PROKAR_LIPOPROTEIN"/>
    <property type="match status" value="1"/>
</dbReference>
<evidence type="ECO:0000256" key="2">
    <source>
        <dbReference type="SAM" id="SignalP"/>
    </source>
</evidence>
<dbReference type="AlphaFoldDB" id="A0A841NLM3"/>
<accession>A0A841NLM3</accession>
<dbReference type="Proteomes" id="UP000589738">
    <property type="component" value="Unassembled WGS sequence"/>
</dbReference>
<dbReference type="RefSeq" id="WP_184165774.1">
    <property type="nucleotide sequence ID" value="NZ_JACHLC010000004.1"/>
</dbReference>
<reference evidence="3 4" key="1">
    <citation type="submission" date="2020-08" db="EMBL/GenBank/DDBJ databases">
        <title>Functional genomics of gut bacteria from endangered species of beetles.</title>
        <authorList>
            <person name="Carlos-Shanley C."/>
        </authorList>
    </citation>
    <scope>NUCLEOTIDE SEQUENCE [LARGE SCALE GENOMIC DNA]</scope>
    <source>
        <strain evidence="3 4">S00136</strain>
    </source>
</reference>
<sequence>MKTDSSIKIKLSMLLCSIYFLLASCSGPASASTIKDISDIKAEIEIYQSLTDENDNSLSVVLYDKKGKEFGSDSVKITVNGKEAEYKITQQLYYSKNYNYHAENIPPKNDSYDLQIQLSNGKKFSLSNIPSLKLSSSGNIIYNPQASLNSNYSIQWSGLQDVNILYLSKSVKIETKDNDSNVQTFMEQPADTIKIGPSGNYTVKKENFSKPGETLSIMSFEFTAEKTGSLNPHLLKGSSSKIRGSHEERITFK</sequence>
<evidence type="ECO:0000313" key="4">
    <source>
        <dbReference type="Proteomes" id="UP000589738"/>
    </source>
</evidence>
<proteinExistence type="predicted"/>
<feature type="compositionally biased region" description="Basic and acidic residues" evidence="1">
    <location>
        <begin position="244"/>
        <end position="253"/>
    </location>
</feature>
<gene>
    <name evidence="3" type="ORF">HNP36_003218</name>
</gene>
<organism evidence="3 4">
    <name type="scientific">Chryseobacterium shigense</name>
    <dbReference type="NCBI Taxonomy" id="297244"/>
    <lineage>
        <taxon>Bacteria</taxon>
        <taxon>Pseudomonadati</taxon>
        <taxon>Bacteroidota</taxon>
        <taxon>Flavobacteriia</taxon>
        <taxon>Flavobacteriales</taxon>
        <taxon>Weeksellaceae</taxon>
        <taxon>Chryseobacterium group</taxon>
        <taxon>Chryseobacterium</taxon>
    </lineage>
</organism>
<protein>
    <recommendedName>
        <fullName evidence="5">Lipoprotein</fullName>
    </recommendedName>
</protein>
<feature type="region of interest" description="Disordered" evidence="1">
    <location>
        <begin position="233"/>
        <end position="253"/>
    </location>
</feature>
<evidence type="ECO:0000313" key="3">
    <source>
        <dbReference type="EMBL" id="MBB6372129.1"/>
    </source>
</evidence>
<name>A0A841NLM3_9FLAO</name>
<comment type="caution">
    <text evidence="3">The sequence shown here is derived from an EMBL/GenBank/DDBJ whole genome shotgun (WGS) entry which is preliminary data.</text>
</comment>
<keyword evidence="4" id="KW-1185">Reference proteome</keyword>
<evidence type="ECO:0000256" key="1">
    <source>
        <dbReference type="SAM" id="MobiDB-lite"/>
    </source>
</evidence>